<dbReference type="InterPro" id="IPR046773">
    <property type="entry name" value="DOCKER_Lobe_C"/>
</dbReference>
<gene>
    <name evidence="9" type="ORF">BDN70DRAFT_989554</name>
</gene>
<comment type="similarity">
    <text evidence="5">Belongs to the DOCK family.</text>
</comment>
<dbReference type="Gene3D" id="2.60.40.150">
    <property type="entry name" value="C2 domain"/>
    <property type="match status" value="1"/>
</dbReference>
<dbReference type="PROSITE" id="PS51651">
    <property type="entry name" value="DOCKER"/>
    <property type="match status" value="1"/>
</dbReference>
<dbReference type="Gene3D" id="1.20.58.740">
    <property type="match status" value="1"/>
</dbReference>
<dbReference type="InterPro" id="IPR027357">
    <property type="entry name" value="DOCKER_dom"/>
</dbReference>
<comment type="caution">
    <text evidence="9">The sequence shown here is derived from an EMBL/GenBank/DDBJ whole genome shotgun (WGS) entry which is preliminary data.</text>
</comment>
<evidence type="ECO:0000313" key="10">
    <source>
        <dbReference type="Proteomes" id="UP000807469"/>
    </source>
</evidence>
<proteinExistence type="inferred from homology"/>
<dbReference type="Pfam" id="PF23554">
    <property type="entry name" value="TPR_DOCK"/>
    <property type="match status" value="2"/>
</dbReference>
<feature type="region of interest" description="Disordered" evidence="6">
    <location>
        <begin position="88"/>
        <end position="112"/>
    </location>
</feature>
<dbReference type="CDD" id="cd11684">
    <property type="entry name" value="DHR2_DOCK"/>
    <property type="match status" value="1"/>
</dbReference>
<dbReference type="Proteomes" id="UP000807469">
    <property type="component" value="Unassembled WGS sequence"/>
</dbReference>
<dbReference type="Pfam" id="PF06920">
    <property type="entry name" value="DHR-2_Lobe_A"/>
    <property type="match status" value="1"/>
</dbReference>
<dbReference type="GO" id="GO:0005886">
    <property type="term" value="C:plasma membrane"/>
    <property type="evidence" value="ECO:0007669"/>
    <property type="project" value="TreeGrafter"/>
</dbReference>
<feature type="region of interest" description="Disordered" evidence="6">
    <location>
        <begin position="2071"/>
        <end position="2105"/>
    </location>
</feature>
<keyword evidence="3" id="KW-0597">Phosphoprotein</keyword>
<keyword evidence="10" id="KW-1185">Reference proteome</keyword>
<dbReference type="Pfam" id="PF20421">
    <property type="entry name" value="DHR-2_Lobe_C"/>
    <property type="match status" value="1"/>
</dbReference>
<evidence type="ECO:0000256" key="1">
    <source>
        <dbReference type="ARBA" id="ARBA00004496"/>
    </source>
</evidence>
<dbReference type="GO" id="GO:0005085">
    <property type="term" value="F:guanyl-nucleotide exchange factor activity"/>
    <property type="evidence" value="ECO:0007669"/>
    <property type="project" value="UniProtKB-KW"/>
</dbReference>
<dbReference type="PANTHER" id="PTHR45653">
    <property type="entry name" value="DEDICATOR OF CYTOKINESIS"/>
    <property type="match status" value="1"/>
</dbReference>
<dbReference type="InterPro" id="IPR032376">
    <property type="entry name" value="DOCK_N"/>
</dbReference>
<feature type="compositionally biased region" description="Polar residues" evidence="6">
    <location>
        <begin position="534"/>
        <end position="549"/>
    </location>
</feature>
<dbReference type="InterPro" id="IPR056372">
    <property type="entry name" value="TPR_DOCK"/>
</dbReference>
<feature type="domain" description="C2 DOCK-type" evidence="7">
    <location>
        <begin position="679"/>
        <end position="878"/>
    </location>
</feature>
<protein>
    <submittedName>
        <fullName evidence="9">Cytoplasmic protein</fullName>
    </submittedName>
</protein>
<dbReference type="PROSITE" id="PS51650">
    <property type="entry name" value="C2_DOCK"/>
    <property type="match status" value="1"/>
</dbReference>
<dbReference type="InterPro" id="IPR042455">
    <property type="entry name" value="DOCK_N_sub1"/>
</dbReference>
<evidence type="ECO:0000256" key="4">
    <source>
        <dbReference type="ARBA" id="ARBA00022658"/>
    </source>
</evidence>
<feature type="domain" description="DOCKER" evidence="8">
    <location>
        <begin position="1603"/>
        <end position="2014"/>
    </location>
</feature>
<dbReference type="GO" id="GO:0005737">
    <property type="term" value="C:cytoplasm"/>
    <property type="evidence" value="ECO:0007669"/>
    <property type="project" value="UniProtKB-SubCell"/>
</dbReference>
<keyword evidence="4" id="KW-0344">Guanine-nucleotide releasing factor</keyword>
<dbReference type="GO" id="GO:0031267">
    <property type="term" value="F:small GTPase binding"/>
    <property type="evidence" value="ECO:0007669"/>
    <property type="project" value="TreeGrafter"/>
</dbReference>
<evidence type="ECO:0000256" key="2">
    <source>
        <dbReference type="ARBA" id="ARBA00022490"/>
    </source>
</evidence>
<evidence type="ECO:0000313" key="9">
    <source>
        <dbReference type="EMBL" id="KAF9484461.1"/>
    </source>
</evidence>
<evidence type="ECO:0000259" key="7">
    <source>
        <dbReference type="PROSITE" id="PS51650"/>
    </source>
</evidence>
<keyword evidence="2" id="KW-0963">Cytoplasm</keyword>
<feature type="compositionally biased region" description="Basic and acidic residues" evidence="6">
    <location>
        <begin position="524"/>
        <end position="533"/>
    </location>
</feature>
<reference evidence="9" key="1">
    <citation type="submission" date="2020-11" db="EMBL/GenBank/DDBJ databases">
        <authorList>
            <consortium name="DOE Joint Genome Institute"/>
            <person name="Ahrendt S."/>
            <person name="Riley R."/>
            <person name="Andreopoulos W."/>
            <person name="Labutti K."/>
            <person name="Pangilinan J."/>
            <person name="Ruiz-Duenas F.J."/>
            <person name="Barrasa J.M."/>
            <person name="Sanchez-Garcia M."/>
            <person name="Camarero S."/>
            <person name="Miyauchi S."/>
            <person name="Serrano A."/>
            <person name="Linde D."/>
            <person name="Babiker R."/>
            <person name="Drula E."/>
            <person name="Ayuso-Fernandez I."/>
            <person name="Pacheco R."/>
            <person name="Padilla G."/>
            <person name="Ferreira P."/>
            <person name="Barriuso J."/>
            <person name="Kellner H."/>
            <person name="Castanera R."/>
            <person name="Alfaro M."/>
            <person name="Ramirez L."/>
            <person name="Pisabarro A.G."/>
            <person name="Kuo A."/>
            <person name="Tritt A."/>
            <person name="Lipzen A."/>
            <person name="He G."/>
            <person name="Yan M."/>
            <person name="Ng V."/>
            <person name="Cullen D."/>
            <person name="Martin F."/>
            <person name="Rosso M.-N."/>
            <person name="Henrissat B."/>
            <person name="Hibbett D."/>
            <person name="Martinez A.T."/>
            <person name="Grigoriev I.V."/>
        </authorList>
    </citation>
    <scope>NUCLEOTIDE SEQUENCE</scope>
    <source>
        <strain evidence="9">CIRM-BRFM 674</strain>
    </source>
</reference>
<comment type="subcellular location">
    <subcellularLocation>
        <location evidence="1">Cytoplasm</location>
    </subcellularLocation>
</comment>
<dbReference type="InterPro" id="IPR027007">
    <property type="entry name" value="C2_DOCK-type_domain"/>
</dbReference>
<dbReference type="InterPro" id="IPR035892">
    <property type="entry name" value="C2_domain_sf"/>
</dbReference>
<accession>A0A9P6CXT3</accession>
<feature type="compositionally biased region" description="Low complexity" evidence="6">
    <location>
        <begin position="88"/>
        <end position="107"/>
    </location>
</feature>
<dbReference type="PANTHER" id="PTHR45653:SF10">
    <property type="entry name" value="MYOBLAST CITY, ISOFORM B"/>
    <property type="match status" value="1"/>
</dbReference>
<evidence type="ECO:0000256" key="5">
    <source>
        <dbReference type="PROSITE-ProRule" id="PRU00983"/>
    </source>
</evidence>
<dbReference type="Pfam" id="PF14429">
    <property type="entry name" value="DOCK-C2"/>
    <property type="match status" value="1"/>
</dbReference>
<dbReference type="InterPro" id="IPR043162">
    <property type="entry name" value="DOCK_C_lobe_C"/>
</dbReference>
<organism evidence="9 10">
    <name type="scientific">Pholiota conissans</name>
    <dbReference type="NCBI Taxonomy" id="109636"/>
    <lineage>
        <taxon>Eukaryota</taxon>
        <taxon>Fungi</taxon>
        <taxon>Dikarya</taxon>
        <taxon>Basidiomycota</taxon>
        <taxon>Agaricomycotina</taxon>
        <taxon>Agaricomycetes</taxon>
        <taxon>Agaricomycetidae</taxon>
        <taxon>Agaricales</taxon>
        <taxon>Agaricineae</taxon>
        <taxon>Strophariaceae</taxon>
        <taxon>Pholiota</taxon>
    </lineage>
</organism>
<dbReference type="Gene3D" id="1.20.1270.350">
    <property type="entry name" value="Dedicator of cytokinesis N-terminal subdomain"/>
    <property type="match status" value="1"/>
</dbReference>
<dbReference type="EMBL" id="MU155143">
    <property type="protein sequence ID" value="KAF9484461.1"/>
    <property type="molecule type" value="Genomic_DNA"/>
</dbReference>
<dbReference type="InterPro" id="IPR043161">
    <property type="entry name" value="DOCK_C_lobe_A"/>
</dbReference>
<feature type="region of interest" description="Disordered" evidence="6">
    <location>
        <begin position="520"/>
        <end position="557"/>
    </location>
</feature>
<dbReference type="CDD" id="cd08679">
    <property type="entry name" value="C2_DOCK180_related"/>
    <property type="match status" value="1"/>
</dbReference>
<dbReference type="OrthoDB" id="18896at2759"/>
<dbReference type="InterPro" id="IPR046769">
    <property type="entry name" value="DOCKER_Lobe_A"/>
</dbReference>
<dbReference type="Gene3D" id="1.25.40.410">
    <property type="match status" value="1"/>
</dbReference>
<feature type="region of interest" description="Disordered" evidence="6">
    <location>
        <begin position="156"/>
        <end position="251"/>
    </location>
</feature>
<name>A0A9P6CXT3_9AGAR</name>
<evidence type="ECO:0000256" key="3">
    <source>
        <dbReference type="ARBA" id="ARBA00022553"/>
    </source>
</evidence>
<dbReference type="InterPro" id="IPR026791">
    <property type="entry name" value="DOCK"/>
</dbReference>
<evidence type="ECO:0000256" key="6">
    <source>
        <dbReference type="SAM" id="MobiDB-lite"/>
    </source>
</evidence>
<dbReference type="Pfam" id="PF16172">
    <property type="entry name" value="DOCK_N"/>
    <property type="match status" value="1"/>
</dbReference>
<dbReference type="GO" id="GO:0007264">
    <property type="term" value="P:small GTPase-mediated signal transduction"/>
    <property type="evidence" value="ECO:0007669"/>
    <property type="project" value="InterPro"/>
</dbReference>
<evidence type="ECO:0000259" key="8">
    <source>
        <dbReference type="PROSITE" id="PS51651"/>
    </source>
</evidence>
<sequence>MWEPLPLIVYGYAVHPLSPSRRETRQSTRNRLSTVTEASADEHSVMRDVVSLEVGDEIYAFEKYVPNGRDNVEGVWYRGYVLTTTRRPPVTWSVSDPSSSSSVARPSTKPEENQQVFIGIFPASHIFVRDELADAEGILPDLARNMQNGGNGRMLNRINAGDPLGNWSRDKASVGMDTVREEDEDADGYMSRKSFKLAPPPDQANYSSRAALPVYSTSLRSSSPADSGLMKPRPPRPSRKSGDDTASGSQQPIIDEIASALREWHTLMFQYLARRDYKLFMIVRDHIEALHLGRRQLLANTLSTEEILNMRRDCVTRLVSGNLVQGLDVIVRHPTWGGLVTVDVEGEIDPRSWVSAVRMYAMQVSLAYLNVTKPLLGPSTEYIPSVPLPTPAHSAFPDFPPSHKARSRSIGCLDDSQRQSTAKFYHVFLDLRAFVASLCAPGETAELFFSLYKKQGTQFVTEEFCAILNHNGVLARDPTSRIRTLFVDLAASDIQDPIYLVCRIVRNGALKIGNNIGSGAPYDSPRRGSETSTRDILSPTSLSATTSGWADSAPGTGSRVNGFGDQQHFRRPFGCAVLELTQLSKMAADQVDVSPLKEYTMPIFTPTNEISFSMIHQNIISNNTKDFEKSPRAEGLAVSIKIFRGNVKTVVRENTSLLQDTPHTLRLGFPDVVFPGDARNELYVKLWCGDFTGSQAGGGRLSVANFARNQLSVNVQISVEVRDNTGATIENAISQGSGEPPVTQFHSMVFMRCNEPTFGELIKIQLPSKEMPIWHLFFTFRNRSKGGNSKNAADTSDKPFAFAFQPLFPDSNAFVEDGSHTLVMYRADRLGHIAPALYLTGPSRLSAGQKPEQLTIPSELLRQAPPLKDTLTIRSSLCSTKFTQNSALFRLLNWEKQDKELLSALLTKFTFVGEGEIVKFLRDIFDALFGILVSANNLLGELDHLVFNALVTILGIVQDRRFSNFQPVLDVYIAQHFNCAPASSHIIHSMNRLVSSPTSPETGTPLRAALKVWHYIFKFIARSRELQRVKESGVGGGATIDYLETTFKRELRAHLSGFTHMMSTSSPPSIIGTQTIALQHFTSILPELAKIYTTVELVSIATTFANAVQFGKGKIVIWKLIMYLQIVKSFLFDNAESRPLLVEAVVIWIKPHFGRYDEFTHTTGNDTESTRDMARVNWLESIRLCITIVAVMLDKLQGYLTVPAIMADRKAYKQEQDNIECLLPLLPRLLDSYREIQSLASKKAIERTKTPSTIKAQVPVTFPESYPFSLVAFMPEPPRGVSNIPVTQEGESVFYPSLGEAAVVFLVLILSSPIKYITSFLQTMLDIEGRERFVALLSQFFKVATSILENDAFPKAWMNVNVLAHKVLIKIMEPIAFIMEKEFIPPQELESTFDANLWREGLHMLLKLLSSEHLMIEDFSPQKRRAVWRLTGDIRGEGAAILLGLWQALGSDEHFSTSGEPAMRYGGYQIYLHALVGHIVNLCLSHHDQLRNNAVQILYSMIVSEYHQSEHFDGIENELVTRLDSLFMSDSKGDDISRAFFIGHLRHMFDTSDVDEQLRDQLSNFLDSVDLFLELLLSVRALPEGEEYADDRVIATLRLMNFIRRIGRDEIYIKYVHQLVNMHLQSQNYVEAALTLKLHSDLHSWDLNTFVGPMEDLGLPQQSHFHRKETLCLLILDYLGKGKAWENAIEICKELAYQHAEVTFNYGRLSEILRHQAALLEHIVTDQRFYPDYYRVTFYGNFPAAIRDKKFIYRGYEWERFGAFCERMVNKHPGAHLLRTTGEPPVDIRYGNEQYIQCTAVTPEPDRNLPVFTNPDVPLAVRTYYEHSAINVFSSSQQIRKTTRDGTEELWLEKTYYTTEQAFPTVLRRSEVVNVEIIEISPLEHALQEVDDKTKELAGLRLKYEALAKTTQEVSTNALAMSLNTAVDAPLNSGIASYRQIFFSPDYVARNPERAELVEKLRTAIDEQVRIIDSCLKLHGLLCPPEFIPFHETLEKFFRKNFREEIRRLAVDGMSDSITVSTRSQVGGAAASSAAVQYPASTYEQSVKRSFSSSSTARFAIPPLNVGRSMFSMTPPLESPVSPGGASSLHHQPLGGPGGAASKQTPLQRHLAHLARHGINGVSSAPGDMAGGADSLSAESPHNSFVNVGGGGGIHGGHIGQASGASVATSYMGSMGSFGSIKGRLSRFGSLNFGRSKNASNS</sequence>
<feature type="compositionally biased region" description="Polar residues" evidence="6">
    <location>
        <begin position="215"/>
        <end position="225"/>
    </location>
</feature>